<dbReference type="Proteomes" id="UP000631114">
    <property type="component" value="Unassembled WGS sequence"/>
</dbReference>
<dbReference type="InterPro" id="IPR038538">
    <property type="entry name" value="MTERF_sf"/>
</dbReference>
<protein>
    <submittedName>
        <fullName evidence="4">Uncharacterized protein</fullName>
    </submittedName>
</protein>
<keyword evidence="3" id="KW-0809">Transit peptide</keyword>
<dbReference type="OrthoDB" id="637682at2759"/>
<dbReference type="Pfam" id="PF02536">
    <property type="entry name" value="mTERF"/>
    <property type="match status" value="1"/>
</dbReference>
<dbReference type="PANTHER" id="PTHR13068">
    <property type="entry name" value="CGI-12 PROTEIN-RELATED"/>
    <property type="match status" value="1"/>
</dbReference>
<evidence type="ECO:0000313" key="4">
    <source>
        <dbReference type="EMBL" id="KAF9614520.1"/>
    </source>
</evidence>
<keyword evidence="2" id="KW-0805">Transcription regulation</keyword>
<keyword evidence="5" id="KW-1185">Reference proteome</keyword>
<evidence type="ECO:0000256" key="3">
    <source>
        <dbReference type="ARBA" id="ARBA00022946"/>
    </source>
</evidence>
<dbReference type="GO" id="GO:0003676">
    <property type="term" value="F:nucleic acid binding"/>
    <property type="evidence" value="ECO:0007669"/>
    <property type="project" value="InterPro"/>
</dbReference>
<dbReference type="Gene3D" id="1.25.70.10">
    <property type="entry name" value="Transcription termination factor 3, mitochondrial"/>
    <property type="match status" value="1"/>
</dbReference>
<comment type="similarity">
    <text evidence="1">Belongs to the mTERF family.</text>
</comment>
<dbReference type="FunFam" id="1.25.70.10:FF:000001">
    <property type="entry name" value="Mitochondrial transcription termination factor-like"/>
    <property type="match status" value="1"/>
</dbReference>
<evidence type="ECO:0000256" key="1">
    <source>
        <dbReference type="ARBA" id="ARBA00007692"/>
    </source>
</evidence>
<sequence length="328" mass="36946">MGLGETWQDVLGLSLEPRTSFLDMMDDNNLKGRHKVVNWNFGKLAFLEGSFQCLTSNQSCDEVEPGRGLINNGYINAEGLAKFIKKFVSGLSAYGLLRPPPIYKLELNTFENVLRSLVSPMALLNGVGWNPEKSLTPKIKVLQDHGVPEPNISNLFFYGFRGFTLDNTRFKGTVKDVLGRGFDPSRTMFTYALCVLSGMSKAKKRKKFGVFRSFGWADDQIHLAFRNQPTCLDISEEKLRTGLNFFMNIKSWEAAQLAKAPNVLGLSMKKRVIPRLTVIEFLVSKSLIKKDVRIVSSLLISDAKFMEKFVAKYGDKVPELIKLYHGEV</sequence>
<evidence type="ECO:0000256" key="2">
    <source>
        <dbReference type="ARBA" id="ARBA00022472"/>
    </source>
</evidence>
<evidence type="ECO:0000313" key="5">
    <source>
        <dbReference type="Proteomes" id="UP000631114"/>
    </source>
</evidence>
<keyword evidence="2" id="KW-0806">Transcription termination</keyword>
<dbReference type="EMBL" id="JADFTS010000003">
    <property type="protein sequence ID" value="KAF9614520.1"/>
    <property type="molecule type" value="Genomic_DNA"/>
</dbReference>
<reference evidence="4 5" key="1">
    <citation type="submission" date="2020-10" db="EMBL/GenBank/DDBJ databases">
        <title>The Coptis chinensis genome and diversification of protoberbering-type alkaloids.</title>
        <authorList>
            <person name="Wang B."/>
            <person name="Shu S."/>
            <person name="Song C."/>
            <person name="Liu Y."/>
        </authorList>
    </citation>
    <scope>NUCLEOTIDE SEQUENCE [LARGE SCALE GENOMIC DNA]</scope>
    <source>
        <strain evidence="4">HL-2020</strain>
        <tissue evidence="4">Leaf</tissue>
    </source>
</reference>
<comment type="caution">
    <text evidence="4">The sequence shown here is derived from an EMBL/GenBank/DDBJ whole genome shotgun (WGS) entry which is preliminary data.</text>
</comment>
<dbReference type="AlphaFoldDB" id="A0A835IAK2"/>
<dbReference type="InterPro" id="IPR003690">
    <property type="entry name" value="MTERF"/>
</dbReference>
<dbReference type="GO" id="GO:0006353">
    <property type="term" value="P:DNA-templated transcription termination"/>
    <property type="evidence" value="ECO:0007669"/>
    <property type="project" value="UniProtKB-KW"/>
</dbReference>
<proteinExistence type="inferred from homology"/>
<keyword evidence="2" id="KW-0804">Transcription</keyword>
<organism evidence="4 5">
    <name type="scientific">Coptis chinensis</name>
    <dbReference type="NCBI Taxonomy" id="261450"/>
    <lineage>
        <taxon>Eukaryota</taxon>
        <taxon>Viridiplantae</taxon>
        <taxon>Streptophyta</taxon>
        <taxon>Embryophyta</taxon>
        <taxon>Tracheophyta</taxon>
        <taxon>Spermatophyta</taxon>
        <taxon>Magnoliopsida</taxon>
        <taxon>Ranunculales</taxon>
        <taxon>Ranunculaceae</taxon>
        <taxon>Coptidoideae</taxon>
        <taxon>Coptis</taxon>
    </lineage>
</organism>
<accession>A0A835IAK2</accession>
<name>A0A835IAK2_9MAGN</name>
<dbReference type="PANTHER" id="PTHR13068:SF166">
    <property type="entry name" value="TRANSCRIPTION TERMINATION FACTOR MTERF15, MITOCHONDRIAL-LIKE"/>
    <property type="match status" value="1"/>
</dbReference>
<gene>
    <name evidence="4" type="ORF">IFM89_018990</name>
</gene>